<dbReference type="Pfam" id="PF00266">
    <property type="entry name" value="Aminotran_5"/>
    <property type="match status" value="1"/>
</dbReference>
<comment type="caution">
    <text evidence="2">The sequence shown here is derived from an EMBL/GenBank/DDBJ whole genome shotgun (WGS) entry which is preliminary data.</text>
</comment>
<dbReference type="EMBL" id="MU858058">
    <property type="protein sequence ID" value="KAK4217696.1"/>
    <property type="molecule type" value="Genomic_DNA"/>
</dbReference>
<dbReference type="GO" id="GO:0008265">
    <property type="term" value="F:molybdenum cofactor sulfurtransferase activity"/>
    <property type="evidence" value="ECO:0007669"/>
    <property type="project" value="TreeGrafter"/>
</dbReference>
<protein>
    <submittedName>
        <fullName evidence="2">Pyridoxal phosphate-dependent transferase</fullName>
    </submittedName>
</protein>
<dbReference type="Gene3D" id="3.40.640.10">
    <property type="entry name" value="Type I PLP-dependent aspartate aminotransferase-like (Major domain)"/>
    <property type="match status" value="1"/>
</dbReference>
<proteinExistence type="predicted"/>
<dbReference type="PANTHER" id="PTHR14237">
    <property type="entry name" value="MOLYBDOPTERIN COFACTOR SULFURASE MOSC"/>
    <property type="match status" value="1"/>
</dbReference>
<evidence type="ECO:0000313" key="2">
    <source>
        <dbReference type="EMBL" id="KAK4217696.1"/>
    </source>
</evidence>
<dbReference type="InterPro" id="IPR000192">
    <property type="entry name" value="Aminotrans_V_dom"/>
</dbReference>
<dbReference type="Gene3D" id="3.90.1150.10">
    <property type="entry name" value="Aspartate Aminotransferase, domain 1"/>
    <property type="match status" value="1"/>
</dbReference>
<evidence type="ECO:0000313" key="3">
    <source>
        <dbReference type="Proteomes" id="UP001301769"/>
    </source>
</evidence>
<keyword evidence="2" id="KW-0808">Transferase</keyword>
<feature type="domain" description="Aminotransferase class V" evidence="1">
    <location>
        <begin position="97"/>
        <end position="438"/>
    </location>
</feature>
<dbReference type="PANTHER" id="PTHR14237:SF80">
    <property type="entry name" value="MOLYBDENUM COFACTOR SULFURASE"/>
    <property type="match status" value="1"/>
</dbReference>
<dbReference type="Proteomes" id="UP001301769">
    <property type="component" value="Unassembled WGS sequence"/>
</dbReference>
<reference evidence="2" key="1">
    <citation type="journal article" date="2023" name="Mol. Phylogenet. Evol.">
        <title>Genome-scale phylogeny and comparative genomics of the fungal order Sordariales.</title>
        <authorList>
            <person name="Hensen N."/>
            <person name="Bonometti L."/>
            <person name="Westerberg I."/>
            <person name="Brannstrom I.O."/>
            <person name="Guillou S."/>
            <person name="Cros-Aarteil S."/>
            <person name="Calhoun S."/>
            <person name="Haridas S."/>
            <person name="Kuo A."/>
            <person name="Mondo S."/>
            <person name="Pangilinan J."/>
            <person name="Riley R."/>
            <person name="LaButti K."/>
            <person name="Andreopoulos B."/>
            <person name="Lipzen A."/>
            <person name="Chen C."/>
            <person name="Yan M."/>
            <person name="Daum C."/>
            <person name="Ng V."/>
            <person name="Clum A."/>
            <person name="Steindorff A."/>
            <person name="Ohm R.A."/>
            <person name="Martin F."/>
            <person name="Silar P."/>
            <person name="Natvig D.O."/>
            <person name="Lalanne C."/>
            <person name="Gautier V."/>
            <person name="Ament-Velasquez S.L."/>
            <person name="Kruys A."/>
            <person name="Hutchinson M.I."/>
            <person name="Powell A.J."/>
            <person name="Barry K."/>
            <person name="Miller A.N."/>
            <person name="Grigoriev I.V."/>
            <person name="Debuchy R."/>
            <person name="Gladieux P."/>
            <person name="Hiltunen Thoren M."/>
            <person name="Johannesson H."/>
        </authorList>
    </citation>
    <scope>NUCLEOTIDE SEQUENCE</scope>
    <source>
        <strain evidence="2">PSN293</strain>
    </source>
</reference>
<organism evidence="2 3">
    <name type="scientific">Rhypophila decipiens</name>
    <dbReference type="NCBI Taxonomy" id="261697"/>
    <lineage>
        <taxon>Eukaryota</taxon>
        <taxon>Fungi</taxon>
        <taxon>Dikarya</taxon>
        <taxon>Ascomycota</taxon>
        <taxon>Pezizomycotina</taxon>
        <taxon>Sordariomycetes</taxon>
        <taxon>Sordariomycetidae</taxon>
        <taxon>Sordariales</taxon>
        <taxon>Naviculisporaceae</taxon>
        <taxon>Rhypophila</taxon>
    </lineage>
</organism>
<keyword evidence="3" id="KW-1185">Reference proteome</keyword>
<name>A0AAN6YGM6_9PEZI</name>
<sequence>MLGPFGNCDITTMGMLIFDRLSIYRFLPGRWKRRNDTRDDLKPHTMSITSRGKAWGDRAQVSISTASKEKPHLPQSPYHRPVEAIREDEYPHMKNGVYLDHGGTTIYARSTVSRFADKMRSSLYGNPHSANEPAKTSGDMVNAIRLQALQFLGADPQHFDLVFVANSTAAIKLVADSFRDLAEKTRTKSFWYGYHRDAHTSLVGVRELTHGDHQCFATDSEVEAWLERPNEQHTKTQSSSTLRLFAYPGQSNLTGRRLPLSWPGRIRKTKKGLHNTYTLLDAAALAMTSPLHHVFDDPATAPDFCCVSFYKIFGFPDLGGLVVRKDSGHILALRKYFGGGTVSLVSTVGEETWHMSKGLVENTAPPPQQMGGIQPGHAMGGLHEGLEDGTLPFHSILALGEAIDVHGELYGSMENISAHVSGLVGRLYRGLSGLRYYRNGQVLCRVYFEDGEEEEEKDREERGARIYGDSGKQGPTVAFNVFSEEGTYISYAEVERMANERGVFVRSGGVCCPGGVYAALQYEQWQMDRAKSAGHHCGPNGLGIINELPTGVVRASLGAMSTTQDVDSFISFLREAFIDSATTSTTSTTDVKSEMSSSTAA</sequence>
<dbReference type="GO" id="GO:0043545">
    <property type="term" value="P:molybdopterin cofactor metabolic process"/>
    <property type="evidence" value="ECO:0007669"/>
    <property type="project" value="TreeGrafter"/>
</dbReference>
<dbReference type="AlphaFoldDB" id="A0AAN6YGM6"/>
<dbReference type="InterPro" id="IPR015424">
    <property type="entry name" value="PyrdxlP-dep_Trfase"/>
</dbReference>
<evidence type="ECO:0000259" key="1">
    <source>
        <dbReference type="Pfam" id="PF00266"/>
    </source>
</evidence>
<dbReference type="InterPro" id="IPR015422">
    <property type="entry name" value="PyrdxlP-dep_Trfase_small"/>
</dbReference>
<reference evidence="2" key="2">
    <citation type="submission" date="2023-05" db="EMBL/GenBank/DDBJ databases">
        <authorList>
            <consortium name="Lawrence Berkeley National Laboratory"/>
            <person name="Steindorff A."/>
            <person name="Hensen N."/>
            <person name="Bonometti L."/>
            <person name="Westerberg I."/>
            <person name="Brannstrom I.O."/>
            <person name="Guillou S."/>
            <person name="Cros-Aarteil S."/>
            <person name="Calhoun S."/>
            <person name="Haridas S."/>
            <person name="Kuo A."/>
            <person name="Mondo S."/>
            <person name="Pangilinan J."/>
            <person name="Riley R."/>
            <person name="Labutti K."/>
            <person name="Andreopoulos B."/>
            <person name="Lipzen A."/>
            <person name="Chen C."/>
            <person name="Yanf M."/>
            <person name="Daum C."/>
            <person name="Ng V."/>
            <person name="Clum A."/>
            <person name="Ohm R."/>
            <person name="Martin F."/>
            <person name="Silar P."/>
            <person name="Natvig D."/>
            <person name="Lalanne C."/>
            <person name="Gautier V."/>
            <person name="Ament-Velasquez S.L."/>
            <person name="Kruys A."/>
            <person name="Hutchinson M.I."/>
            <person name="Powell A.J."/>
            <person name="Barry K."/>
            <person name="Miller A.N."/>
            <person name="Grigoriev I.V."/>
            <person name="Debuchy R."/>
            <person name="Gladieux P."/>
            <person name="Thoren M.H."/>
            <person name="Johannesson H."/>
        </authorList>
    </citation>
    <scope>NUCLEOTIDE SEQUENCE</scope>
    <source>
        <strain evidence="2">PSN293</strain>
    </source>
</reference>
<dbReference type="InterPro" id="IPR015421">
    <property type="entry name" value="PyrdxlP-dep_Trfase_major"/>
</dbReference>
<gene>
    <name evidence="2" type="ORF">QBC37DRAFT_40312</name>
</gene>
<accession>A0AAN6YGM6</accession>
<dbReference type="SUPFAM" id="SSF53383">
    <property type="entry name" value="PLP-dependent transferases"/>
    <property type="match status" value="1"/>
</dbReference>